<evidence type="ECO:0000313" key="15">
    <source>
        <dbReference type="Proteomes" id="UP000032568"/>
    </source>
</evidence>
<keyword evidence="6" id="KW-0325">Glycoprotein</keyword>
<name>A0AAE9YR59_9GAMM</name>
<dbReference type="AlphaFoldDB" id="A0AAE9YR59"/>
<evidence type="ECO:0000256" key="2">
    <source>
        <dbReference type="ARBA" id="ARBA00022670"/>
    </source>
</evidence>
<dbReference type="SUPFAM" id="SSF52743">
    <property type="entry name" value="Subtilisin-like"/>
    <property type="match status" value="1"/>
</dbReference>
<feature type="domain" description="Peptidase C-terminal archaeal/bacterial" evidence="13">
    <location>
        <begin position="874"/>
        <end position="935"/>
    </location>
</feature>
<dbReference type="InterPro" id="IPR034197">
    <property type="entry name" value="Peptidases_S8_3"/>
</dbReference>
<dbReference type="RefSeq" id="WP_044834275.1">
    <property type="nucleotide sequence ID" value="NZ_CP059735.1"/>
</dbReference>
<dbReference type="Gene3D" id="2.60.40.3010">
    <property type="match status" value="1"/>
</dbReference>
<feature type="active site" description="Charge relay system" evidence="7 8">
    <location>
        <position position="290"/>
    </location>
</feature>
<dbReference type="EMBL" id="CP059735">
    <property type="protein sequence ID" value="WDD98893.1"/>
    <property type="molecule type" value="Genomic_DNA"/>
</dbReference>
<evidence type="ECO:0000256" key="7">
    <source>
        <dbReference type="PIRSR" id="PIRSR615500-1"/>
    </source>
</evidence>
<accession>A0AAE9YR59</accession>
<evidence type="ECO:0000259" key="11">
    <source>
        <dbReference type="Pfam" id="PF00082"/>
    </source>
</evidence>
<reference evidence="14 15" key="1">
    <citation type="journal article" date="2015" name="Genome Announc.">
        <title>Draft Genome Sequences of Marine Isolates of Thalassomonas viridans and Thalassomonas actiniarum.</title>
        <authorList>
            <person name="Olonade I."/>
            <person name="van Zyl L.J."/>
            <person name="Trindade M."/>
        </authorList>
    </citation>
    <scope>NUCLEOTIDE SEQUENCE [LARGE SCALE GENOMIC DNA]</scope>
    <source>
        <strain evidence="14 15">A5K-106</strain>
    </source>
</reference>
<dbReference type="Pfam" id="PF02225">
    <property type="entry name" value="PA"/>
    <property type="match status" value="1"/>
</dbReference>
<evidence type="ECO:0000256" key="10">
    <source>
        <dbReference type="SAM" id="SignalP"/>
    </source>
</evidence>
<keyword evidence="2 8" id="KW-0645">Protease</keyword>
<evidence type="ECO:0000256" key="5">
    <source>
        <dbReference type="ARBA" id="ARBA00022825"/>
    </source>
</evidence>
<keyword evidence="5 8" id="KW-0720">Serine protease</keyword>
<dbReference type="InterPro" id="IPR015500">
    <property type="entry name" value="Peptidase_S8_subtilisin-rel"/>
</dbReference>
<keyword evidence="15" id="KW-1185">Reference proteome</keyword>
<dbReference type="PIRSF" id="PIRSF037898">
    <property type="entry name" value="Subtilisin_rel_Sputw3181_3341"/>
    <property type="match status" value="1"/>
</dbReference>
<evidence type="ECO:0000256" key="9">
    <source>
        <dbReference type="RuleBase" id="RU003355"/>
    </source>
</evidence>
<dbReference type="Pfam" id="PF00082">
    <property type="entry name" value="Peptidase_S8"/>
    <property type="match status" value="1"/>
</dbReference>
<evidence type="ECO:0000259" key="12">
    <source>
        <dbReference type="Pfam" id="PF02225"/>
    </source>
</evidence>
<dbReference type="InterPro" id="IPR017312">
    <property type="entry name" value="Subtilisin_Alteromonadales"/>
</dbReference>
<sequence>MSSKVAIAVSAALMSMSLSSAAESQLTRLGKSQVPQGTQIKTVAKNANTGVAAVFTPEADLAQGTHRYLVRLSEDPVALYQGNIAGYQATSPALAKSAATANGKLNTKAPEVKAYRSLLNKRQDQVITQAEQVLSKLDIKQRTTLAFNGMVVEMTQAEAEKLAKVPGIAQIKREVMRYPTTDAGPAFIKAPAVWDGSASGTAHQGEGLIVGVIDTGINSDHPSFADVGADGYDHTNPNGSGVYSGDCATEEWAGLCNDKLIGVHSYPLITDDYPLFDETVAANGVDHNGHGSHTAGTAAGNILKDVTLDNGLEVAEMSGVAPHANIISYQVCLPGEPGDAIEFDGCYPSLTILAVEHAIEAGVDVINYSVGGGSSDPWQDGDSLAFLSARKAGIHVATSAGNDGPDPYTLGSPSEAPWITTVAAGTHDRELIENQMTVDGFDYDYADSTGPEVDAEFSGTLLYAGSVDEANIEGCEAYAADAFKDKIALISRGSCNFSDKIINASDAGASAVVVYNNQGGDDSSLSMSGLAGTTIPSLFISENSGKAIIGALAEDPTLSASFAPFQIAEADGGVMADFSSRGPNLAVADILSPSITAPGSGILAAYADEISAGMVESPAPSDYGFLSGTSMASPHVAGALTLLAGLQPDWTPAQAQSALMLTANQEVLKEDGETPADFFDMGSGYANVALAAASGLVMDENYDNYVAANPTTGGQPSALNLPSMANATCIDTCSWTRTVTATSDANWHASAELLDANSGLTVTVSPESFELAAGESQVLTITADVSATKNDWSFANIKLTAAGFPDAQLPLVVKPGESNLPETLTLLADSAQGSKTYSGYQDKKLSIISASLYTKKEVISEETDELQENFAQEWQLDLTEDAALVIFSLGETTAPDLDLYVYDSDRNQLGSSATNSSDESITLTDVAAGIYTVEVVNYQASVAGGTDPYQLNISAIYQDEASQDENVTVAVVQDESSDEFSLKFDWSLSNSLDETTKGLLYLTAEDGSNYPVNFTFDITEVTPTATISSSAVNVVEEERVTLTGSTAFNKNGAEVSYHWEQLSGPQVSFDANGRSISFLAPKVSQDETLSFTLTVTEANGNTSTETTSVNVINRRNGGGGSFGWLSLLAAPLLFLRRLKK</sequence>
<evidence type="ECO:0000256" key="3">
    <source>
        <dbReference type="ARBA" id="ARBA00022729"/>
    </source>
</evidence>
<dbReference type="InterPro" id="IPR003137">
    <property type="entry name" value="PA_domain"/>
</dbReference>
<evidence type="ECO:0000256" key="6">
    <source>
        <dbReference type="ARBA" id="ARBA00023180"/>
    </source>
</evidence>
<feature type="chain" id="PRO_5042048994" evidence="10">
    <location>
        <begin position="22"/>
        <end position="1140"/>
    </location>
</feature>
<gene>
    <name evidence="14" type="ORF">SG35_027320</name>
</gene>
<dbReference type="PROSITE" id="PS51892">
    <property type="entry name" value="SUBTILASE"/>
    <property type="match status" value="1"/>
</dbReference>
<keyword evidence="1" id="KW-0964">Secreted</keyword>
<dbReference type="Pfam" id="PF22352">
    <property type="entry name" value="K319L-like_PKD"/>
    <property type="match status" value="1"/>
</dbReference>
<keyword evidence="3 10" id="KW-0732">Signal</keyword>
<organism evidence="14 15">
    <name type="scientific">Thalassomonas actiniarum</name>
    <dbReference type="NCBI Taxonomy" id="485447"/>
    <lineage>
        <taxon>Bacteria</taxon>
        <taxon>Pseudomonadati</taxon>
        <taxon>Pseudomonadota</taxon>
        <taxon>Gammaproteobacteria</taxon>
        <taxon>Alteromonadales</taxon>
        <taxon>Colwelliaceae</taxon>
        <taxon>Thalassomonas</taxon>
    </lineage>
</organism>
<evidence type="ECO:0000313" key="14">
    <source>
        <dbReference type="EMBL" id="WDD98893.1"/>
    </source>
</evidence>
<evidence type="ECO:0000256" key="1">
    <source>
        <dbReference type="ARBA" id="ARBA00022525"/>
    </source>
</evidence>
<dbReference type="InterPro" id="IPR007280">
    <property type="entry name" value="Peptidase_C_arc/bac"/>
</dbReference>
<dbReference type="PRINTS" id="PR00723">
    <property type="entry name" value="SUBTILISIN"/>
</dbReference>
<dbReference type="InterPro" id="IPR000209">
    <property type="entry name" value="Peptidase_S8/S53_dom"/>
</dbReference>
<dbReference type="InterPro" id="IPR023827">
    <property type="entry name" value="Peptidase_S8_Asp-AS"/>
</dbReference>
<dbReference type="SUPFAM" id="SSF52025">
    <property type="entry name" value="PA domain"/>
    <property type="match status" value="1"/>
</dbReference>
<proteinExistence type="inferred from homology"/>
<evidence type="ECO:0000256" key="4">
    <source>
        <dbReference type="ARBA" id="ARBA00022801"/>
    </source>
</evidence>
<dbReference type="PANTHER" id="PTHR10795">
    <property type="entry name" value="PROPROTEIN CONVERTASE SUBTILISIN/KEXIN"/>
    <property type="match status" value="1"/>
</dbReference>
<evidence type="ECO:0000256" key="8">
    <source>
        <dbReference type="PROSITE-ProRule" id="PRU01240"/>
    </source>
</evidence>
<dbReference type="KEGG" id="tact:SG35_027320"/>
<dbReference type="PROSITE" id="PS00136">
    <property type="entry name" value="SUBTILASE_ASP"/>
    <property type="match status" value="1"/>
</dbReference>
<dbReference type="InterPro" id="IPR046450">
    <property type="entry name" value="PA_dom_sf"/>
</dbReference>
<feature type="domain" description="Peptidase S8/S53" evidence="11">
    <location>
        <begin position="205"/>
        <end position="670"/>
    </location>
</feature>
<dbReference type="Gene3D" id="2.60.120.380">
    <property type="match status" value="1"/>
</dbReference>
<dbReference type="InterPro" id="IPR020008">
    <property type="entry name" value="GlyGly_CTERM"/>
</dbReference>
<dbReference type="GO" id="GO:0006508">
    <property type="term" value="P:proteolysis"/>
    <property type="evidence" value="ECO:0007669"/>
    <property type="project" value="UniProtKB-KW"/>
</dbReference>
<dbReference type="InterPro" id="IPR023828">
    <property type="entry name" value="Peptidase_S8_Ser-AS"/>
</dbReference>
<dbReference type="PROSITE" id="PS00138">
    <property type="entry name" value="SUBTILASE_SER"/>
    <property type="match status" value="1"/>
</dbReference>
<feature type="signal peptide" evidence="10">
    <location>
        <begin position="1"/>
        <end position="21"/>
    </location>
</feature>
<dbReference type="NCBIfam" id="TIGR03501">
    <property type="entry name" value="GlyGly_CTERM"/>
    <property type="match status" value="1"/>
</dbReference>
<dbReference type="Gene3D" id="3.40.50.200">
    <property type="entry name" value="Peptidase S8/S53 domain"/>
    <property type="match status" value="1"/>
</dbReference>
<dbReference type="GO" id="GO:0004252">
    <property type="term" value="F:serine-type endopeptidase activity"/>
    <property type="evidence" value="ECO:0007669"/>
    <property type="project" value="UniProtKB-UniRule"/>
</dbReference>
<feature type="active site" description="Charge relay system" evidence="7 8">
    <location>
        <position position="630"/>
    </location>
</feature>
<dbReference type="InterPro" id="IPR036852">
    <property type="entry name" value="Peptidase_S8/S53_dom_sf"/>
</dbReference>
<feature type="active site" description="Charge relay system" evidence="7 8">
    <location>
        <position position="214"/>
    </location>
</feature>
<keyword evidence="4 8" id="KW-0378">Hydrolase</keyword>
<dbReference type="Proteomes" id="UP000032568">
    <property type="component" value="Chromosome"/>
</dbReference>
<reference evidence="14 15" key="2">
    <citation type="journal article" date="2022" name="Mar. Drugs">
        <title>Bioassay-Guided Fractionation Leads to the Detection of Cholic Acid Generated by the Rare Thalassomonas sp.</title>
        <authorList>
            <person name="Pheiffer F."/>
            <person name="Schneider Y.K."/>
            <person name="Hansen E.H."/>
            <person name="Andersen J.H."/>
            <person name="Isaksson J."/>
            <person name="Busche T."/>
            <person name="R C."/>
            <person name="Kalinowski J."/>
            <person name="Zyl L.V."/>
            <person name="Trindade M."/>
        </authorList>
    </citation>
    <scope>NUCLEOTIDE SEQUENCE [LARGE SCALE GENOMIC DNA]</scope>
    <source>
        <strain evidence="14 15">A5K-106</strain>
    </source>
</reference>
<dbReference type="CDD" id="cd04818">
    <property type="entry name" value="PA_subtilisin_1"/>
    <property type="match status" value="1"/>
</dbReference>
<comment type="similarity">
    <text evidence="8 9">Belongs to the peptidase S8 family.</text>
</comment>
<feature type="domain" description="PA" evidence="12">
    <location>
        <begin position="459"/>
        <end position="548"/>
    </location>
</feature>
<dbReference type="CDD" id="cd04852">
    <property type="entry name" value="Peptidases_S8_3"/>
    <property type="match status" value="1"/>
</dbReference>
<dbReference type="Pfam" id="PF04151">
    <property type="entry name" value="PPC"/>
    <property type="match status" value="1"/>
</dbReference>
<dbReference type="Gene3D" id="3.50.30.30">
    <property type="match status" value="1"/>
</dbReference>
<evidence type="ECO:0000259" key="13">
    <source>
        <dbReference type="Pfam" id="PF04151"/>
    </source>
</evidence>
<protein>
    <submittedName>
        <fullName evidence="14">S8 family serine peptidase</fullName>
    </submittedName>
</protein>
<dbReference type="InterPro" id="IPR045051">
    <property type="entry name" value="SBT"/>
</dbReference>